<dbReference type="STRING" id="767452.AVL62_15455"/>
<reference evidence="1 2" key="1">
    <citation type="submission" date="2015-12" db="EMBL/GenBank/DDBJ databases">
        <title>Serinicoccus chungangenesis strain CD08_5 genome sequencing and assembly.</title>
        <authorList>
            <person name="Chander A.M."/>
            <person name="Kaur G."/>
            <person name="Nair G.R."/>
            <person name="Dhawan D.K."/>
            <person name="Kochhar R.K."/>
            <person name="Mayilraj S."/>
            <person name="Bhadada S.K."/>
        </authorList>
    </citation>
    <scope>NUCLEOTIDE SEQUENCE [LARGE SCALE GENOMIC DNA]</scope>
    <source>
        <strain evidence="1 2">CD08_5</strain>
    </source>
</reference>
<dbReference type="EMBL" id="LQBL01000007">
    <property type="protein sequence ID" value="KUG57221.1"/>
    <property type="molecule type" value="Genomic_DNA"/>
</dbReference>
<comment type="caution">
    <text evidence="1">The sequence shown here is derived from an EMBL/GenBank/DDBJ whole genome shotgun (WGS) entry which is preliminary data.</text>
</comment>
<proteinExistence type="predicted"/>
<evidence type="ECO:0008006" key="3">
    <source>
        <dbReference type="Google" id="ProtNLM"/>
    </source>
</evidence>
<evidence type="ECO:0000313" key="1">
    <source>
        <dbReference type="EMBL" id="KUG57221.1"/>
    </source>
</evidence>
<dbReference type="InterPro" id="IPR008969">
    <property type="entry name" value="CarboxyPept-like_regulatory"/>
</dbReference>
<protein>
    <recommendedName>
        <fullName evidence="3">Carboxypeptidase regulatory-like domain-containing protein</fullName>
    </recommendedName>
</protein>
<dbReference type="AlphaFoldDB" id="A0A0W8IBA4"/>
<keyword evidence="2" id="KW-1185">Reference proteome</keyword>
<accession>A0A0W8IBA4</accession>
<dbReference type="Proteomes" id="UP000054837">
    <property type="component" value="Unassembled WGS sequence"/>
</dbReference>
<evidence type="ECO:0000313" key="2">
    <source>
        <dbReference type="Proteomes" id="UP000054837"/>
    </source>
</evidence>
<organism evidence="1 2">
    <name type="scientific">Serinicoccus chungangensis</name>
    <dbReference type="NCBI Taxonomy" id="767452"/>
    <lineage>
        <taxon>Bacteria</taxon>
        <taxon>Bacillati</taxon>
        <taxon>Actinomycetota</taxon>
        <taxon>Actinomycetes</taxon>
        <taxon>Micrococcales</taxon>
        <taxon>Ornithinimicrobiaceae</taxon>
        <taxon>Serinicoccus</taxon>
    </lineage>
</organism>
<dbReference type="Gene3D" id="2.60.40.1120">
    <property type="entry name" value="Carboxypeptidase-like, regulatory domain"/>
    <property type="match status" value="1"/>
</dbReference>
<gene>
    <name evidence="1" type="ORF">AVL62_15455</name>
</gene>
<sequence>MTARVRGVVLDADGGPVPGARVALEAGPVPLPDVALLTGADGTFALDLPTPGEYVVAAHGDDASARARLTAPSEHVLELRLVPRGP</sequence>
<dbReference type="Pfam" id="PF13620">
    <property type="entry name" value="CarboxypepD_reg"/>
    <property type="match status" value="1"/>
</dbReference>
<name>A0A0W8IBA4_9MICO</name>
<dbReference type="SUPFAM" id="SSF49464">
    <property type="entry name" value="Carboxypeptidase regulatory domain-like"/>
    <property type="match status" value="1"/>
</dbReference>